<evidence type="ECO:0000259" key="10">
    <source>
        <dbReference type="PROSITE" id="PS50867"/>
    </source>
</evidence>
<protein>
    <submittedName>
        <fullName evidence="11">Histone-lysine N-methyltransferase</fullName>
    </submittedName>
</protein>
<dbReference type="InterPro" id="IPR001214">
    <property type="entry name" value="SET_dom"/>
</dbReference>
<feature type="region of interest" description="Disordered" evidence="8">
    <location>
        <begin position="238"/>
        <end position="273"/>
    </location>
</feature>
<feature type="compositionally biased region" description="Basic and acidic residues" evidence="8">
    <location>
        <begin position="66"/>
        <end position="84"/>
    </location>
</feature>
<dbReference type="Pfam" id="PF00856">
    <property type="entry name" value="SET"/>
    <property type="match status" value="1"/>
</dbReference>
<dbReference type="PROSITE" id="PS51580">
    <property type="entry name" value="SAM_MT43_3"/>
    <property type="match status" value="1"/>
</dbReference>
<dbReference type="PROSITE" id="PS50867">
    <property type="entry name" value="PRE_SET"/>
    <property type="match status" value="1"/>
</dbReference>
<evidence type="ECO:0000256" key="1">
    <source>
        <dbReference type="ARBA" id="ARBA00004123"/>
    </source>
</evidence>
<dbReference type="PANTHER" id="PTHR46450:SF1">
    <property type="entry name" value="INACTIVE HISTONE-LYSINE N-METHYLTRANSFERASE SUVR1-RELATED"/>
    <property type="match status" value="1"/>
</dbReference>
<evidence type="ECO:0000256" key="3">
    <source>
        <dbReference type="ARBA" id="ARBA00022454"/>
    </source>
</evidence>
<dbReference type="GO" id="GO:0005634">
    <property type="term" value="C:nucleus"/>
    <property type="evidence" value="ECO:0007669"/>
    <property type="project" value="UniProtKB-SubCell"/>
</dbReference>
<comment type="subcellular location">
    <subcellularLocation>
        <location evidence="2">Chromosome</location>
    </subcellularLocation>
    <subcellularLocation>
        <location evidence="1">Nucleus</location>
    </subcellularLocation>
</comment>
<gene>
    <name evidence="11" type="ORF">O6P43_010458</name>
</gene>
<dbReference type="SUPFAM" id="SSF82199">
    <property type="entry name" value="SET domain"/>
    <property type="match status" value="1"/>
</dbReference>
<evidence type="ECO:0000313" key="11">
    <source>
        <dbReference type="EMBL" id="KAJ7972594.1"/>
    </source>
</evidence>
<dbReference type="SMART" id="SM00317">
    <property type="entry name" value="SET"/>
    <property type="match status" value="1"/>
</dbReference>
<dbReference type="InterPro" id="IPR046341">
    <property type="entry name" value="SET_dom_sf"/>
</dbReference>
<evidence type="ECO:0000259" key="9">
    <source>
        <dbReference type="PROSITE" id="PS50280"/>
    </source>
</evidence>
<dbReference type="Pfam" id="PF10440">
    <property type="entry name" value="WIYLD"/>
    <property type="match status" value="1"/>
</dbReference>
<evidence type="ECO:0000256" key="7">
    <source>
        <dbReference type="ARBA" id="ARBA00023242"/>
    </source>
</evidence>
<dbReference type="InterPro" id="IPR025776">
    <property type="entry name" value="SUVR4/1/2"/>
</dbReference>
<evidence type="ECO:0000256" key="4">
    <source>
        <dbReference type="ARBA" id="ARBA00022679"/>
    </source>
</evidence>
<reference evidence="11" key="1">
    <citation type="journal article" date="2023" name="Science">
        <title>Elucidation of the pathway for biosynthesis of saponin adjuvants from the soapbark tree.</title>
        <authorList>
            <person name="Reed J."/>
            <person name="Orme A."/>
            <person name="El-Demerdash A."/>
            <person name="Owen C."/>
            <person name="Martin L.B.B."/>
            <person name="Misra R.C."/>
            <person name="Kikuchi S."/>
            <person name="Rejzek M."/>
            <person name="Martin A.C."/>
            <person name="Harkess A."/>
            <person name="Leebens-Mack J."/>
            <person name="Louveau T."/>
            <person name="Stephenson M.J."/>
            <person name="Osbourn A."/>
        </authorList>
    </citation>
    <scope>NUCLEOTIDE SEQUENCE</scope>
    <source>
        <strain evidence="11">S10</strain>
    </source>
</reference>
<dbReference type="GO" id="GO:0008270">
    <property type="term" value="F:zinc ion binding"/>
    <property type="evidence" value="ECO:0007669"/>
    <property type="project" value="InterPro"/>
</dbReference>
<dbReference type="InterPro" id="IPR043017">
    <property type="entry name" value="WIYLD_dom_sf"/>
</dbReference>
<keyword evidence="4" id="KW-0808">Transferase</keyword>
<dbReference type="GO" id="GO:0005694">
    <property type="term" value="C:chromosome"/>
    <property type="evidence" value="ECO:0007669"/>
    <property type="project" value="UniProtKB-SubCell"/>
</dbReference>
<keyword evidence="12" id="KW-1185">Reference proteome</keyword>
<evidence type="ECO:0000256" key="6">
    <source>
        <dbReference type="ARBA" id="ARBA00022833"/>
    </source>
</evidence>
<feature type="domain" description="SET" evidence="9">
    <location>
        <begin position="576"/>
        <end position="709"/>
    </location>
</feature>
<feature type="region of interest" description="Disordered" evidence="8">
    <location>
        <begin position="60"/>
        <end position="84"/>
    </location>
</feature>
<organism evidence="11 12">
    <name type="scientific">Quillaja saponaria</name>
    <name type="common">Soap bark tree</name>
    <dbReference type="NCBI Taxonomy" id="32244"/>
    <lineage>
        <taxon>Eukaryota</taxon>
        <taxon>Viridiplantae</taxon>
        <taxon>Streptophyta</taxon>
        <taxon>Embryophyta</taxon>
        <taxon>Tracheophyta</taxon>
        <taxon>Spermatophyta</taxon>
        <taxon>Magnoliopsida</taxon>
        <taxon>eudicotyledons</taxon>
        <taxon>Gunneridae</taxon>
        <taxon>Pentapetalae</taxon>
        <taxon>rosids</taxon>
        <taxon>fabids</taxon>
        <taxon>Fabales</taxon>
        <taxon>Quillajaceae</taxon>
        <taxon>Quillaja</taxon>
    </lineage>
</organism>
<evidence type="ECO:0000313" key="12">
    <source>
        <dbReference type="Proteomes" id="UP001163823"/>
    </source>
</evidence>
<dbReference type="InterPro" id="IPR007728">
    <property type="entry name" value="Pre-SET_dom"/>
</dbReference>
<name>A0AAD7VEF5_QUISA</name>
<evidence type="ECO:0000256" key="2">
    <source>
        <dbReference type="ARBA" id="ARBA00004286"/>
    </source>
</evidence>
<sequence length="747" mass="83579">MAPNQRVLAAYRAMMDLGLSNIKVKPVLKRLIQLYDKNWELIEAENYRVLADAIFEEEENEVVEPSSRRNKIDKGDLEEEPLTHDEPVRPLKRLRLRGQEVQASQSLAACNPSFGESSLKRPKIEEDALPETCPLQKPQYTALSSPSDVGHARTELHPVLVRHGIVDKGKQPMSPQVSPRGARFISERASQAVRFKEPRVEPGIMLLPENKVPDIHALIKPKDEPVDELPPYELPIAVIKPDPLSNGDAQKKNDSNEKQEGHDTPEPQCRDEVRGDDIQDSAMEGIPDGNLEEFCSNVEIASSPSGEEGSVEARQTLDKLKNDTVCGALDVIGNKEDLGRPSCVSNGTLSVPCSAALAALQIHVLLPPLTALNDCGQETKKVMENDPESDDSKLLEDPQNADSQIVVVVPQYQLTPHDFNDLTKGEERVRIPWVNEINNKYPPPFHYIPKNLVFQDAYVNVCLSNIGDEHCCSTCLGNCLLSPTPCACAYKTEGGFAYTSEGLIKEEFLEEYIAISHSPQRHLFYCKDCPVERPKNNDCLEPCKGHLKKKFIKECWSKCGCSKHCGNRVVQRGIACNLQVFYTSDEKGWGLRTLEDLPKGAFVCEFAGEVLTSKELYQRNMLCTESGKCTHPVLLDADWVSGFLKDKETLCLDAASFGNVARFINHRCLDANLIEIPVEVETPSHHYYHLAFFTSRNVAALEELTWDYGIDFDDQDNLVKSFWCQCGSKFCGNMKRLNRSSRVSNAR</sequence>
<feature type="compositionally biased region" description="Basic and acidic residues" evidence="8">
    <location>
        <begin position="249"/>
        <end position="273"/>
    </location>
</feature>
<dbReference type="PANTHER" id="PTHR46450">
    <property type="entry name" value="INACTIVE HISTONE-LYSINE N-METHYLTRANSFERASE SUVR1-RELATED"/>
    <property type="match status" value="1"/>
</dbReference>
<dbReference type="FunFam" id="2.170.270.10:FF:000046">
    <property type="entry name" value="SET-domain containing protein lysine methyltransferase family protein"/>
    <property type="match status" value="1"/>
</dbReference>
<dbReference type="PROSITE" id="PS50280">
    <property type="entry name" value="SET"/>
    <property type="match status" value="1"/>
</dbReference>
<comment type="caution">
    <text evidence="11">The sequence shown here is derived from an EMBL/GenBank/DDBJ whole genome shotgun (WGS) entry which is preliminary data.</text>
</comment>
<dbReference type="Gene3D" id="1.10.8.850">
    <property type="entry name" value="Histone-lysine N methyltransferase , C-terminal domain-like"/>
    <property type="match status" value="1"/>
</dbReference>
<dbReference type="Gene3D" id="2.170.270.10">
    <property type="entry name" value="SET domain"/>
    <property type="match status" value="1"/>
</dbReference>
<dbReference type="AlphaFoldDB" id="A0AAD7VEF5"/>
<dbReference type="InterPro" id="IPR018848">
    <property type="entry name" value="WIYLD_domain"/>
</dbReference>
<keyword evidence="6" id="KW-0862">Zinc</keyword>
<feature type="domain" description="Pre-SET" evidence="10">
    <location>
        <begin position="478"/>
        <end position="573"/>
    </location>
</feature>
<keyword evidence="3" id="KW-0158">Chromosome</keyword>
<evidence type="ECO:0000256" key="8">
    <source>
        <dbReference type="SAM" id="MobiDB-lite"/>
    </source>
</evidence>
<keyword evidence="7" id="KW-0539">Nucleus</keyword>
<dbReference type="Pfam" id="PF05033">
    <property type="entry name" value="Pre-SET"/>
    <property type="match status" value="1"/>
</dbReference>
<dbReference type="SMART" id="SM00468">
    <property type="entry name" value="PreSET"/>
    <property type="match status" value="1"/>
</dbReference>
<dbReference type="GO" id="GO:0042054">
    <property type="term" value="F:histone methyltransferase activity"/>
    <property type="evidence" value="ECO:0007669"/>
    <property type="project" value="InterPro"/>
</dbReference>
<dbReference type="CDD" id="cd10538">
    <property type="entry name" value="SET_SETDB-like"/>
    <property type="match status" value="1"/>
</dbReference>
<proteinExistence type="predicted"/>
<evidence type="ECO:0000256" key="5">
    <source>
        <dbReference type="ARBA" id="ARBA00022723"/>
    </source>
</evidence>
<dbReference type="KEGG" id="qsa:O6P43_010458"/>
<accession>A0AAD7VEF5</accession>
<dbReference type="EMBL" id="JARAOO010000004">
    <property type="protein sequence ID" value="KAJ7972594.1"/>
    <property type="molecule type" value="Genomic_DNA"/>
</dbReference>
<keyword evidence="5" id="KW-0479">Metal-binding</keyword>
<dbReference type="Proteomes" id="UP001163823">
    <property type="component" value="Chromosome 4"/>
</dbReference>